<dbReference type="Pfam" id="PF01494">
    <property type="entry name" value="FAD_binding_3"/>
    <property type="match status" value="1"/>
</dbReference>
<dbReference type="GO" id="GO:0071949">
    <property type="term" value="F:FAD binding"/>
    <property type="evidence" value="ECO:0007669"/>
    <property type="project" value="InterPro"/>
</dbReference>
<dbReference type="SUPFAM" id="SSF51905">
    <property type="entry name" value="FAD/NAD(P)-binding domain"/>
    <property type="match status" value="1"/>
</dbReference>
<dbReference type="SUPFAM" id="SSF54373">
    <property type="entry name" value="FAD-linked reductases, C-terminal domain"/>
    <property type="match status" value="1"/>
</dbReference>
<evidence type="ECO:0000256" key="4">
    <source>
        <dbReference type="ARBA" id="ARBA00023002"/>
    </source>
</evidence>
<gene>
    <name evidence="7" type="ORF">BU23DRAFT_633665</name>
</gene>
<dbReference type="Proteomes" id="UP000800036">
    <property type="component" value="Unassembled WGS sequence"/>
</dbReference>
<evidence type="ECO:0000256" key="5">
    <source>
        <dbReference type="ARBA" id="ARBA00023033"/>
    </source>
</evidence>
<dbReference type="OrthoDB" id="16820at2759"/>
<comment type="similarity">
    <text evidence="1">Belongs to the paxM FAD-dependent monooxygenase family.</text>
</comment>
<keyword evidence="4" id="KW-0560">Oxidoreductase</keyword>
<keyword evidence="8" id="KW-1185">Reference proteome</keyword>
<evidence type="ECO:0000256" key="1">
    <source>
        <dbReference type="ARBA" id="ARBA00007992"/>
    </source>
</evidence>
<dbReference type="EMBL" id="ML976670">
    <property type="protein sequence ID" value="KAF1975537.1"/>
    <property type="molecule type" value="Genomic_DNA"/>
</dbReference>
<dbReference type="InterPro" id="IPR002938">
    <property type="entry name" value="FAD-bd"/>
</dbReference>
<keyword evidence="5" id="KW-0503">Monooxygenase</keyword>
<keyword evidence="2" id="KW-0285">Flavoprotein</keyword>
<evidence type="ECO:0000256" key="2">
    <source>
        <dbReference type="ARBA" id="ARBA00022630"/>
    </source>
</evidence>
<evidence type="ECO:0000259" key="6">
    <source>
        <dbReference type="Pfam" id="PF01494"/>
    </source>
</evidence>
<feature type="domain" description="FAD-binding" evidence="6">
    <location>
        <begin position="75"/>
        <end position="238"/>
    </location>
</feature>
<dbReference type="InterPro" id="IPR050493">
    <property type="entry name" value="FAD-dep_Monooxygenase_BioMet"/>
</dbReference>
<dbReference type="PANTHER" id="PTHR13789">
    <property type="entry name" value="MONOOXYGENASE"/>
    <property type="match status" value="1"/>
</dbReference>
<protein>
    <submittedName>
        <fullName evidence="7">FAD/NAD(P)-binding domain-containing protein</fullName>
    </submittedName>
</protein>
<proteinExistence type="inferred from homology"/>
<dbReference type="Gene3D" id="3.50.50.60">
    <property type="entry name" value="FAD/NAD(P)-binding domain"/>
    <property type="match status" value="1"/>
</dbReference>
<dbReference type="InterPro" id="IPR036188">
    <property type="entry name" value="FAD/NAD-bd_sf"/>
</dbReference>
<dbReference type="PANTHER" id="PTHR13789:SF306">
    <property type="entry name" value="HYDROXYLASE, PUTATIVE-RELATED"/>
    <property type="match status" value="1"/>
</dbReference>
<evidence type="ECO:0000256" key="3">
    <source>
        <dbReference type="ARBA" id="ARBA00022827"/>
    </source>
</evidence>
<dbReference type="AlphaFoldDB" id="A0A6A5VQK8"/>
<sequence length="354" mass="39387">MDGEGEPLERCRNHIESLLNLDGHAGLQETSYPSRSLNFLKRLQGAPQRIDHVAEDPVDPNDRKNPLDEAKVKLRIIVTGAGLGGLATAIALRRRGHEVTVFEKAPELGEVGAGIQVPPNSSRLLLEWGLGPYLKGRAIEPEAIHMRRWQNGEIISLTKLRPDFQKRYGAPYYVIHRVNLQFAMYELALGLGVKVRVNAGVKVYHLESASVELENGEIHDADLVVAADGVKSEARKAVLGGEDQPAVQCGYAAYRAMVDTALTRDEPEVSWLLDVPGQNLWIGKERHVMSYTIAGGKSFNMVLSHPEHSDPSTWNQETVLKDMKHHFEEWDPCLVKLISMIHTTLKWPLLSGKP</sequence>
<accession>A0A6A5VQK8</accession>
<dbReference type="PRINTS" id="PR00420">
    <property type="entry name" value="RNGMNOXGNASE"/>
</dbReference>
<organism evidence="7 8">
    <name type="scientific">Bimuria novae-zelandiae CBS 107.79</name>
    <dbReference type="NCBI Taxonomy" id="1447943"/>
    <lineage>
        <taxon>Eukaryota</taxon>
        <taxon>Fungi</taxon>
        <taxon>Dikarya</taxon>
        <taxon>Ascomycota</taxon>
        <taxon>Pezizomycotina</taxon>
        <taxon>Dothideomycetes</taxon>
        <taxon>Pleosporomycetidae</taxon>
        <taxon>Pleosporales</taxon>
        <taxon>Massarineae</taxon>
        <taxon>Didymosphaeriaceae</taxon>
        <taxon>Bimuria</taxon>
    </lineage>
</organism>
<keyword evidence="3" id="KW-0274">FAD</keyword>
<reference evidence="7" key="1">
    <citation type="journal article" date="2020" name="Stud. Mycol.">
        <title>101 Dothideomycetes genomes: a test case for predicting lifestyles and emergence of pathogens.</title>
        <authorList>
            <person name="Haridas S."/>
            <person name="Albert R."/>
            <person name="Binder M."/>
            <person name="Bloem J."/>
            <person name="Labutti K."/>
            <person name="Salamov A."/>
            <person name="Andreopoulos B."/>
            <person name="Baker S."/>
            <person name="Barry K."/>
            <person name="Bills G."/>
            <person name="Bluhm B."/>
            <person name="Cannon C."/>
            <person name="Castanera R."/>
            <person name="Culley D."/>
            <person name="Daum C."/>
            <person name="Ezra D."/>
            <person name="Gonzalez J."/>
            <person name="Henrissat B."/>
            <person name="Kuo A."/>
            <person name="Liang C."/>
            <person name="Lipzen A."/>
            <person name="Lutzoni F."/>
            <person name="Magnuson J."/>
            <person name="Mondo S."/>
            <person name="Nolan M."/>
            <person name="Ohm R."/>
            <person name="Pangilinan J."/>
            <person name="Park H.-J."/>
            <person name="Ramirez L."/>
            <person name="Alfaro M."/>
            <person name="Sun H."/>
            <person name="Tritt A."/>
            <person name="Yoshinaga Y."/>
            <person name="Zwiers L.-H."/>
            <person name="Turgeon B."/>
            <person name="Goodwin S."/>
            <person name="Spatafora J."/>
            <person name="Crous P."/>
            <person name="Grigoriev I."/>
        </authorList>
    </citation>
    <scope>NUCLEOTIDE SEQUENCE</scope>
    <source>
        <strain evidence="7">CBS 107.79</strain>
    </source>
</reference>
<evidence type="ECO:0000313" key="8">
    <source>
        <dbReference type="Proteomes" id="UP000800036"/>
    </source>
</evidence>
<evidence type="ECO:0000313" key="7">
    <source>
        <dbReference type="EMBL" id="KAF1975537.1"/>
    </source>
</evidence>
<name>A0A6A5VQK8_9PLEO</name>
<dbReference type="GO" id="GO:0004497">
    <property type="term" value="F:monooxygenase activity"/>
    <property type="evidence" value="ECO:0007669"/>
    <property type="project" value="UniProtKB-KW"/>
</dbReference>